<comment type="caution">
    <text evidence="4">The sequence shown here is derived from an EMBL/GenBank/DDBJ whole genome shotgun (WGS) entry which is preliminary data.</text>
</comment>
<dbReference type="GO" id="GO:0032040">
    <property type="term" value="C:small-subunit processome"/>
    <property type="evidence" value="ECO:0007669"/>
    <property type="project" value="TreeGrafter"/>
</dbReference>
<comment type="similarity">
    <text evidence="1">Belongs to the CBF/MAK21 family.</text>
</comment>
<dbReference type="Proteomes" id="UP001310594">
    <property type="component" value="Unassembled WGS sequence"/>
</dbReference>
<dbReference type="EMBL" id="JAVRQU010000016">
    <property type="protein sequence ID" value="KAK5694272.1"/>
    <property type="molecule type" value="Genomic_DNA"/>
</dbReference>
<proteinExistence type="inferred from homology"/>
<name>A0AAN7W510_9PEZI</name>
<accession>A0AAN7W510</accession>
<reference evidence="4" key="1">
    <citation type="submission" date="2023-08" db="EMBL/GenBank/DDBJ databases">
        <title>Black Yeasts Isolated from many extreme environments.</title>
        <authorList>
            <person name="Coleine C."/>
            <person name="Stajich J.E."/>
            <person name="Selbmann L."/>
        </authorList>
    </citation>
    <scope>NUCLEOTIDE SEQUENCE</scope>
    <source>
        <strain evidence="4">CCFEE 5810</strain>
    </source>
</reference>
<sequence length="550" mass="61521">MPGLVVNGAVRKRKRDDVPPTKRKAPKATTGESTQNKILQLEEQILQGREHYNNIVELQTLVAKYETKPRAATLAAVSLCRVFCRLTAGESLVKSNSASDADTQIVLWLKARLRDYVDGLTAWLGGEQGSTALTLLMRVVKAEVSQTSKRGEQAWKTESGTFYKVVKALLENQDVEGARQEFVEAFVEEHDDVRFYTFAAVKQVLKNATDGQAGTTGSAVDLLSRIEGVPESEDELEDWYGESPSPASNKQLLSLNAHRKAAQEAWLAVFRSPLTKDHRKRILTIATTQILPWFTTRLELLADFLTDSFDSGGSTSLLALSSIFHLMTYQNLEYPEFYTKLYSLLDDEVLFSKHRSRFFRLLDTFLNSSHLPAAMVASFIKRLSRLSLQAPPGAVVWVVPWVYNMLKQHPACTFMLHRPYHPGHRIYASGIELEDPFDMACLDPNTSGAIDSSLWELETLQSHYHPNVATLAKILSEQFTKREYVLEDFLDHSYATLIGQDLGKELKSTRPPEVEYVIPKRILTAEVEEGGDGTGLSRVGRLLEGALGAL</sequence>
<feature type="region of interest" description="Disordered" evidence="2">
    <location>
        <begin position="1"/>
        <end position="34"/>
    </location>
</feature>
<evidence type="ECO:0000256" key="1">
    <source>
        <dbReference type="ARBA" id="ARBA00007797"/>
    </source>
</evidence>
<dbReference type="Pfam" id="PF03914">
    <property type="entry name" value="CBF"/>
    <property type="match status" value="1"/>
</dbReference>
<evidence type="ECO:0000313" key="5">
    <source>
        <dbReference type="Proteomes" id="UP001310594"/>
    </source>
</evidence>
<protein>
    <submittedName>
        <fullName evidence="4">Maturation and nuclear export of 40S ribosomal subunits interacting protein</fullName>
    </submittedName>
</protein>
<dbReference type="InterPro" id="IPR005612">
    <property type="entry name" value="CCAAT-binding_factor"/>
</dbReference>
<gene>
    <name evidence="4" type="primary">NOC4</name>
    <name evidence="4" type="ORF">LTR97_009894</name>
</gene>
<organism evidence="4 5">
    <name type="scientific">Elasticomyces elasticus</name>
    <dbReference type="NCBI Taxonomy" id="574655"/>
    <lineage>
        <taxon>Eukaryota</taxon>
        <taxon>Fungi</taxon>
        <taxon>Dikarya</taxon>
        <taxon>Ascomycota</taxon>
        <taxon>Pezizomycotina</taxon>
        <taxon>Dothideomycetes</taxon>
        <taxon>Dothideomycetidae</taxon>
        <taxon>Mycosphaerellales</taxon>
        <taxon>Teratosphaeriaceae</taxon>
        <taxon>Elasticomyces</taxon>
    </lineage>
</organism>
<feature type="domain" description="CCAAT-binding factor" evidence="3">
    <location>
        <begin position="316"/>
        <end position="472"/>
    </location>
</feature>
<evidence type="ECO:0000313" key="4">
    <source>
        <dbReference type="EMBL" id="KAK5694272.1"/>
    </source>
</evidence>
<evidence type="ECO:0000259" key="3">
    <source>
        <dbReference type="Pfam" id="PF03914"/>
    </source>
</evidence>
<dbReference type="PANTHER" id="PTHR12455">
    <property type="entry name" value="NUCLEOLAR COMPLEX PROTEIN 4"/>
    <property type="match status" value="1"/>
</dbReference>
<dbReference type="InterPro" id="IPR027193">
    <property type="entry name" value="Noc4"/>
</dbReference>
<dbReference type="PANTHER" id="PTHR12455:SF0">
    <property type="entry name" value="NUCLEOLAR COMPLEX PROTEIN 4 HOMOLOG"/>
    <property type="match status" value="1"/>
</dbReference>
<evidence type="ECO:0000256" key="2">
    <source>
        <dbReference type="SAM" id="MobiDB-lite"/>
    </source>
</evidence>
<dbReference type="AlphaFoldDB" id="A0AAN7W510"/>
<dbReference type="GO" id="GO:0030692">
    <property type="term" value="C:Noc4p-Nop14p complex"/>
    <property type="evidence" value="ECO:0007669"/>
    <property type="project" value="TreeGrafter"/>
</dbReference>
<dbReference type="GO" id="GO:0042254">
    <property type="term" value="P:ribosome biogenesis"/>
    <property type="evidence" value="ECO:0007669"/>
    <property type="project" value="InterPro"/>
</dbReference>